<dbReference type="InterPro" id="IPR005119">
    <property type="entry name" value="LysR_subst-bd"/>
</dbReference>
<evidence type="ECO:0000313" key="6">
    <source>
        <dbReference type="EMBL" id="AEB14824.1"/>
    </source>
</evidence>
<dbReference type="GO" id="GO:0005829">
    <property type="term" value="C:cytosol"/>
    <property type="evidence" value="ECO:0007669"/>
    <property type="project" value="TreeGrafter"/>
</dbReference>
<reference evidence="6 7" key="1">
    <citation type="journal article" date="2011" name="Stand. Genomic Sci.">
        <title>Complete genome sequence of Treponema succinifaciens type strain (6091).</title>
        <authorList>
            <person name="Han C."/>
            <person name="Gronow S."/>
            <person name="Teshima H."/>
            <person name="Lapidus A."/>
            <person name="Nolan M."/>
            <person name="Lucas S."/>
            <person name="Hammon N."/>
            <person name="Deshpande S."/>
            <person name="Cheng J.F."/>
            <person name="Zeytun A."/>
            <person name="Tapia R."/>
            <person name="Goodwin L."/>
            <person name="Pitluck S."/>
            <person name="Liolios K."/>
            <person name="Pagani I."/>
            <person name="Ivanova N."/>
            <person name="Mavromatis K."/>
            <person name="Mikhailova N."/>
            <person name="Huntemann M."/>
            <person name="Pati A."/>
            <person name="Chen A."/>
            <person name="Palaniappan K."/>
            <person name="Land M."/>
            <person name="Hauser L."/>
            <person name="Brambilla E.M."/>
            <person name="Rohde M."/>
            <person name="Goker M."/>
            <person name="Woyke T."/>
            <person name="Bristow J."/>
            <person name="Eisen J.A."/>
            <person name="Markowitz V."/>
            <person name="Hugenholtz P."/>
            <person name="Kyrpides N.C."/>
            <person name="Klenk H.P."/>
            <person name="Detter J.C."/>
        </authorList>
    </citation>
    <scope>NUCLEOTIDE SEQUENCE [LARGE SCALE GENOMIC DNA]</scope>
    <source>
        <strain evidence="7">ATCC 33096 / DSM 2489 / 6091</strain>
    </source>
</reference>
<dbReference type="PANTHER" id="PTHR30419">
    <property type="entry name" value="HTH-TYPE TRANSCRIPTIONAL REGULATOR YBHD"/>
    <property type="match status" value="1"/>
</dbReference>
<dbReference type="GO" id="GO:0003700">
    <property type="term" value="F:DNA-binding transcription factor activity"/>
    <property type="evidence" value="ECO:0007669"/>
    <property type="project" value="InterPro"/>
</dbReference>
<dbReference type="HOGENOM" id="CLU_039613_6_2_12"/>
<keyword evidence="4" id="KW-0804">Transcription</keyword>
<dbReference type="FunFam" id="1.10.10.10:FF:000001">
    <property type="entry name" value="LysR family transcriptional regulator"/>
    <property type="match status" value="1"/>
</dbReference>
<gene>
    <name evidence="6" type="ordered locus">Tresu_1942</name>
</gene>
<reference evidence="7" key="2">
    <citation type="submission" date="2011-04" db="EMBL/GenBank/DDBJ databases">
        <title>The complete genome of chromosome of Treponema succinifaciens DSM 2489.</title>
        <authorList>
            <person name="Lucas S."/>
            <person name="Copeland A."/>
            <person name="Lapidus A."/>
            <person name="Bruce D."/>
            <person name="Goodwin L."/>
            <person name="Pitluck S."/>
            <person name="Peters L."/>
            <person name="Kyrpides N."/>
            <person name="Mavromatis K."/>
            <person name="Ivanova N."/>
            <person name="Ovchinnikova G."/>
            <person name="Teshima H."/>
            <person name="Detter J.C."/>
            <person name="Tapia R."/>
            <person name="Han C."/>
            <person name="Land M."/>
            <person name="Hauser L."/>
            <person name="Markowitz V."/>
            <person name="Cheng J.-F."/>
            <person name="Hugenholtz P."/>
            <person name="Woyke T."/>
            <person name="Wu D."/>
            <person name="Gronow S."/>
            <person name="Wellnitz S."/>
            <person name="Brambilla E."/>
            <person name="Klenk H.-P."/>
            <person name="Eisen J.A."/>
        </authorList>
    </citation>
    <scope>NUCLEOTIDE SEQUENCE [LARGE SCALE GENOMIC DNA]</scope>
    <source>
        <strain evidence="7">ATCC 33096 / DSM 2489 / 6091</strain>
    </source>
</reference>
<dbReference type="Pfam" id="PF03466">
    <property type="entry name" value="LysR_substrate"/>
    <property type="match status" value="1"/>
</dbReference>
<proteinExistence type="inferred from homology"/>
<dbReference type="InterPro" id="IPR036388">
    <property type="entry name" value="WH-like_DNA-bd_sf"/>
</dbReference>
<dbReference type="CDD" id="cd05466">
    <property type="entry name" value="PBP2_LTTR_substrate"/>
    <property type="match status" value="1"/>
</dbReference>
<dbReference type="RefSeq" id="WP_013702083.1">
    <property type="nucleotide sequence ID" value="NC_015385.1"/>
</dbReference>
<dbReference type="Pfam" id="PF00126">
    <property type="entry name" value="HTH_1"/>
    <property type="match status" value="1"/>
</dbReference>
<dbReference type="SUPFAM" id="SSF53850">
    <property type="entry name" value="Periplasmic binding protein-like II"/>
    <property type="match status" value="1"/>
</dbReference>
<organism evidence="6 7">
    <name type="scientific">Treponema succinifaciens (strain ATCC 33096 / DSM 2489 / 6091)</name>
    <dbReference type="NCBI Taxonomy" id="869209"/>
    <lineage>
        <taxon>Bacteria</taxon>
        <taxon>Pseudomonadati</taxon>
        <taxon>Spirochaetota</taxon>
        <taxon>Spirochaetia</taxon>
        <taxon>Spirochaetales</taxon>
        <taxon>Treponemataceae</taxon>
        <taxon>Treponema</taxon>
    </lineage>
</organism>
<evidence type="ECO:0000259" key="5">
    <source>
        <dbReference type="PROSITE" id="PS50931"/>
    </source>
</evidence>
<sequence>MEFRVLKYFLAIAKEENMSRAAEILHITQPTLSKQIKDLEEELGKKLFKRSNYSMHLTAEGQILYKRARDIVSLADETVDELKSMTEPTGGNVNIGAAESDSIKYLARIIKQLQEESAGITVNIYSGDSEMVEYKLDRGQLDFAVVVREFDVNKYSFLKLPYTDKFGLITRRDNPLAKKKQITADDLIETNEPLIASRQSLHYDFQKWCGERVEKLNIVATGDIPFNLSLLAKEGVGSLLCFGKIINTGTESPLVYIPLFPLLESPMFIIWKKGMELTPPAKKLMDRFRFLAL</sequence>
<dbReference type="InterPro" id="IPR036390">
    <property type="entry name" value="WH_DNA-bd_sf"/>
</dbReference>
<dbReference type="STRING" id="869209.Tresu_1942"/>
<dbReference type="GeneID" id="302999072"/>
<keyword evidence="7" id="KW-1185">Reference proteome</keyword>
<dbReference type="GO" id="GO:0003677">
    <property type="term" value="F:DNA binding"/>
    <property type="evidence" value="ECO:0007669"/>
    <property type="project" value="UniProtKB-KW"/>
</dbReference>
<dbReference type="eggNOG" id="COG0583">
    <property type="taxonomic scope" value="Bacteria"/>
</dbReference>
<dbReference type="PROSITE" id="PS50931">
    <property type="entry name" value="HTH_LYSR"/>
    <property type="match status" value="1"/>
</dbReference>
<dbReference type="SUPFAM" id="SSF46785">
    <property type="entry name" value="Winged helix' DNA-binding domain"/>
    <property type="match status" value="1"/>
</dbReference>
<dbReference type="KEGG" id="tsu:Tresu_1942"/>
<evidence type="ECO:0000256" key="2">
    <source>
        <dbReference type="ARBA" id="ARBA00023015"/>
    </source>
</evidence>
<accession>F2NTA1</accession>
<comment type="similarity">
    <text evidence="1">Belongs to the LysR transcriptional regulatory family.</text>
</comment>
<dbReference type="Proteomes" id="UP000006852">
    <property type="component" value="Chromosome"/>
</dbReference>
<evidence type="ECO:0000313" key="7">
    <source>
        <dbReference type="Proteomes" id="UP000006852"/>
    </source>
</evidence>
<feature type="domain" description="HTH lysR-type" evidence="5">
    <location>
        <begin position="1"/>
        <end position="58"/>
    </location>
</feature>
<dbReference type="AlphaFoldDB" id="F2NTA1"/>
<dbReference type="OrthoDB" id="9803714at2"/>
<evidence type="ECO:0000256" key="1">
    <source>
        <dbReference type="ARBA" id="ARBA00009437"/>
    </source>
</evidence>
<dbReference type="PRINTS" id="PR00039">
    <property type="entry name" value="HTHLYSR"/>
</dbReference>
<dbReference type="Gene3D" id="3.40.190.290">
    <property type="match status" value="1"/>
</dbReference>
<dbReference type="EMBL" id="CP002631">
    <property type="protein sequence ID" value="AEB14824.1"/>
    <property type="molecule type" value="Genomic_DNA"/>
</dbReference>
<dbReference type="Gene3D" id="1.10.10.10">
    <property type="entry name" value="Winged helix-like DNA-binding domain superfamily/Winged helix DNA-binding domain"/>
    <property type="match status" value="1"/>
</dbReference>
<name>F2NTA1_TRES6</name>
<keyword evidence="2" id="KW-0805">Transcription regulation</keyword>
<dbReference type="InterPro" id="IPR050950">
    <property type="entry name" value="HTH-type_LysR_regulators"/>
</dbReference>
<evidence type="ECO:0000256" key="3">
    <source>
        <dbReference type="ARBA" id="ARBA00023125"/>
    </source>
</evidence>
<dbReference type="InterPro" id="IPR000847">
    <property type="entry name" value="LysR_HTH_N"/>
</dbReference>
<evidence type="ECO:0000256" key="4">
    <source>
        <dbReference type="ARBA" id="ARBA00023163"/>
    </source>
</evidence>
<keyword evidence="3" id="KW-0238">DNA-binding</keyword>
<dbReference type="PANTHER" id="PTHR30419:SF8">
    <property type="entry name" value="NITROGEN ASSIMILATION TRANSCRIPTIONAL ACTIVATOR-RELATED"/>
    <property type="match status" value="1"/>
</dbReference>
<protein>
    <submittedName>
        <fullName evidence="6">Transcriptional regulator, LysR family</fullName>
    </submittedName>
</protein>